<accession>A0A418T280</accession>
<reference evidence="2" key="1">
    <citation type="submission" date="2018-09" db="EMBL/GenBank/DDBJ databases">
        <title>Acidovorax cavernicola nov. sp. isolated from Gruta de las Maravillas (Aracena, Spain).</title>
        <authorList>
            <person name="Jurado V."/>
            <person name="Gutierrez-Patricio S."/>
            <person name="Gonzalez-Pimentel J.L."/>
            <person name="Miller A.Z."/>
            <person name="Laiz L."/>
            <person name="Saiz-Jimenez C."/>
        </authorList>
    </citation>
    <scope>NUCLEOTIDE SEQUENCE [LARGE SCALE GENOMIC DNA]</scope>
    <source>
        <strain evidence="2">1011MAR3C25</strain>
    </source>
</reference>
<organism evidence="1 2">
    <name type="scientific">Paracoccus onubensis</name>
    <dbReference type="NCBI Taxonomy" id="1675788"/>
    <lineage>
        <taxon>Bacteria</taxon>
        <taxon>Pseudomonadati</taxon>
        <taxon>Pseudomonadota</taxon>
        <taxon>Alphaproteobacteria</taxon>
        <taxon>Rhodobacterales</taxon>
        <taxon>Paracoccaceae</taxon>
        <taxon>Paracoccus</taxon>
    </lineage>
</organism>
<dbReference type="OrthoDB" id="7475655at2"/>
<proteinExistence type="predicted"/>
<comment type="caution">
    <text evidence="1">The sequence shown here is derived from an EMBL/GenBank/DDBJ whole genome shotgun (WGS) entry which is preliminary data.</text>
</comment>
<sequence>MTAASVSNVNPQSSAVSAMHLSGDVKLAICGAVALRTLRLAAESGEIEADHPLADGPWIFERGTVKTVAQQLRKQARQRRICKVNSINIPPVDAVGIILWIRISPTFMRCPK</sequence>
<dbReference type="Proteomes" id="UP000284202">
    <property type="component" value="Unassembled WGS sequence"/>
</dbReference>
<name>A0A418T280_9RHOB</name>
<keyword evidence="2" id="KW-1185">Reference proteome</keyword>
<gene>
    <name evidence="1" type="ORF">D3P04_05920</name>
</gene>
<evidence type="ECO:0000313" key="1">
    <source>
        <dbReference type="EMBL" id="RJE87273.1"/>
    </source>
</evidence>
<evidence type="ECO:0000313" key="2">
    <source>
        <dbReference type="Proteomes" id="UP000284202"/>
    </source>
</evidence>
<dbReference type="AlphaFoldDB" id="A0A418T280"/>
<dbReference type="EMBL" id="QZCG01000003">
    <property type="protein sequence ID" value="RJE87273.1"/>
    <property type="molecule type" value="Genomic_DNA"/>
</dbReference>
<protein>
    <submittedName>
        <fullName evidence="1">Uncharacterized protein</fullName>
    </submittedName>
</protein>